<dbReference type="EMBL" id="KQ964510">
    <property type="protein sequence ID" value="KXN70184.1"/>
    <property type="molecule type" value="Genomic_DNA"/>
</dbReference>
<dbReference type="AlphaFoldDB" id="A0A137P5I1"/>
<dbReference type="InterPro" id="IPR050464">
    <property type="entry name" value="Zeta_carotene_desat/Oxidored"/>
</dbReference>
<keyword evidence="1" id="KW-0472">Membrane</keyword>
<reference evidence="3 4" key="1">
    <citation type="journal article" date="2015" name="Genome Biol. Evol.">
        <title>Phylogenomic analyses indicate that early fungi evolved digesting cell walls of algal ancestors of land plants.</title>
        <authorList>
            <person name="Chang Y."/>
            <person name="Wang S."/>
            <person name="Sekimoto S."/>
            <person name="Aerts A.L."/>
            <person name="Choi C."/>
            <person name="Clum A."/>
            <person name="LaButti K.M."/>
            <person name="Lindquist E.A."/>
            <person name="Yee Ngan C."/>
            <person name="Ohm R.A."/>
            <person name="Salamov A.A."/>
            <person name="Grigoriev I.V."/>
            <person name="Spatafora J.W."/>
            <person name="Berbee M.L."/>
        </authorList>
    </citation>
    <scope>NUCLEOTIDE SEQUENCE [LARGE SCALE GENOMIC DNA]</scope>
    <source>
        <strain evidence="3 4">NRRL 28638</strain>
    </source>
</reference>
<evidence type="ECO:0000259" key="2">
    <source>
        <dbReference type="Pfam" id="PF07156"/>
    </source>
</evidence>
<dbReference type="SUPFAM" id="SSF51905">
    <property type="entry name" value="FAD/NAD(P)-binding domain"/>
    <property type="match status" value="1"/>
</dbReference>
<evidence type="ECO:0000256" key="1">
    <source>
        <dbReference type="SAM" id="Phobius"/>
    </source>
</evidence>
<organism evidence="3 4">
    <name type="scientific">Conidiobolus coronatus (strain ATCC 28846 / CBS 209.66 / NRRL 28638)</name>
    <name type="common">Delacroixia coronata</name>
    <dbReference type="NCBI Taxonomy" id="796925"/>
    <lineage>
        <taxon>Eukaryota</taxon>
        <taxon>Fungi</taxon>
        <taxon>Fungi incertae sedis</taxon>
        <taxon>Zoopagomycota</taxon>
        <taxon>Entomophthoromycotina</taxon>
        <taxon>Entomophthoromycetes</taxon>
        <taxon>Entomophthorales</taxon>
        <taxon>Ancylistaceae</taxon>
        <taxon>Conidiobolus</taxon>
    </lineage>
</organism>
<keyword evidence="1" id="KW-0812">Transmembrane</keyword>
<dbReference type="PANTHER" id="PTHR42923:SF42">
    <property type="entry name" value="AMINE OXIDASE DOMAIN-CONTAINING PROTEIN"/>
    <property type="match status" value="1"/>
</dbReference>
<name>A0A137P5I1_CONC2</name>
<gene>
    <name evidence="3" type="ORF">CONCODRAFT_78975</name>
</gene>
<keyword evidence="1" id="KW-1133">Transmembrane helix</keyword>
<feature type="domain" description="Prenylcysteine lyase" evidence="2">
    <location>
        <begin position="209"/>
        <end position="283"/>
    </location>
</feature>
<protein>
    <submittedName>
        <fullName evidence="3">FAD/NAD(P)-binding domain-containing protein</fullName>
    </submittedName>
</protein>
<dbReference type="OrthoDB" id="5977668at2759"/>
<dbReference type="InterPro" id="IPR010795">
    <property type="entry name" value="Prenylcys_lyase"/>
</dbReference>
<dbReference type="OMA" id="CFFVAPK"/>
<dbReference type="GO" id="GO:0030328">
    <property type="term" value="P:prenylcysteine catabolic process"/>
    <property type="evidence" value="ECO:0007669"/>
    <property type="project" value="InterPro"/>
</dbReference>
<accession>A0A137P5I1</accession>
<dbReference type="InterPro" id="IPR036188">
    <property type="entry name" value="FAD/NAD-bd_sf"/>
</dbReference>
<dbReference type="Gene3D" id="1.10.405.20">
    <property type="match status" value="1"/>
</dbReference>
<sequence length="542" mass="60916">MKRVAVVGSGLAGLTIAHILANSDDYVVDIYEKSGRIGMSSQSASVNFSSGEVPDLHPVDAPMRMIAPGYYPNLMSLIEHFDIELVRAKIYSTIFSYEKLEDDIKIKEKLFDFNTIKNASIWNLSQSLYKSGILGIEYARFLTTAAYFKITGKSNDLNCSLIEFVTERGYSTEFIRTLLIPYISSLVTCSLKDVEQYPAKVIFDFFEIGAFNSKLYKVKGGVNTMCEKLLDHPKINMIPIGVKSIKLNTKDQSSKKLVITTDDDIEELYDDVIIATPPKQAHQLLKHQSTSFNDILGDIRCTPVKVTTHSDTSCMTHPKTEWAPNNLYIDEEYIQHGTITTDTFCDANHPIDFTSGMNHTYINASQPHIQGDINVIQTTNPLVPIREDLIIKSGVFWRAYFDPSSEQNIDKLDKLQGTDNIWVVGSYTFPGVPLLEGCIANSIRIAKAMGASAPWISEKDSNHPINKYNIPGTSTKQSLTQAYYTSAKVNFQKLPYLYQIVTLMFMIMIECMLSVQLFYPLTLLIFLLINSARLVLTTLIQI</sequence>
<dbReference type="PANTHER" id="PTHR42923">
    <property type="entry name" value="PROTOPORPHYRINOGEN OXIDASE"/>
    <property type="match status" value="1"/>
</dbReference>
<dbReference type="Gene3D" id="3.50.50.60">
    <property type="entry name" value="FAD/NAD(P)-binding domain"/>
    <property type="match status" value="1"/>
</dbReference>
<evidence type="ECO:0000313" key="3">
    <source>
        <dbReference type="EMBL" id="KXN70184.1"/>
    </source>
</evidence>
<evidence type="ECO:0000313" key="4">
    <source>
        <dbReference type="Proteomes" id="UP000070444"/>
    </source>
</evidence>
<keyword evidence="4" id="KW-1185">Reference proteome</keyword>
<feature type="transmembrane region" description="Helical" evidence="1">
    <location>
        <begin position="496"/>
        <end position="529"/>
    </location>
</feature>
<dbReference type="GO" id="GO:0016670">
    <property type="term" value="F:oxidoreductase activity, acting on a sulfur group of donors, oxygen as acceptor"/>
    <property type="evidence" value="ECO:0007669"/>
    <property type="project" value="InterPro"/>
</dbReference>
<dbReference type="Pfam" id="PF13450">
    <property type="entry name" value="NAD_binding_8"/>
    <property type="match status" value="1"/>
</dbReference>
<dbReference type="Gene3D" id="3.30.70.1990">
    <property type="match status" value="1"/>
</dbReference>
<proteinExistence type="predicted"/>
<dbReference type="Pfam" id="PF07156">
    <property type="entry name" value="Prenylcys_lyase"/>
    <property type="match status" value="1"/>
</dbReference>
<dbReference type="STRING" id="796925.A0A137P5I1"/>
<dbReference type="Proteomes" id="UP000070444">
    <property type="component" value="Unassembled WGS sequence"/>
</dbReference>